<feature type="chain" id="PRO_5017089872" description="Chaperone SurA" evidence="7">
    <location>
        <begin position="29"/>
        <end position="500"/>
    </location>
</feature>
<keyword evidence="3 7" id="KW-0574">Periplasm</keyword>
<comment type="caution">
    <text evidence="10">The sequence shown here is derived from an EMBL/GenBank/DDBJ whole genome shotgun (WGS) entry which is preliminary data.</text>
</comment>
<accession>A0A356LL94</accession>
<dbReference type="SUPFAM" id="SSF54534">
    <property type="entry name" value="FKBP-like"/>
    <property type="match status" value="2"/>
</dbReference>
<evidence type="ECO:0000256" key="1">
    <source>
        <dbReference type="ARBA" id="ARBA00022729"/>
    </source>
</evidence>
<dbReference type="GO" id="GO:0006457">
    <property type="term" value="P:protein folding"/>
    <property type="evidence" value="ECO:0007669"/>
    <property type="project" value="UniProtKB-UniRule"/>
</dbReference>
<evidence type="ECO:0000313" key="10">
    <source>
        <dbReference type="EMBL" id="HBP31790.1"/>
    </source>
</evidence>
<comment type="domain">
    <text evidence="7">The PPIase activity resides only in the second parvulin domain. The N-terminal region and the C-terminal tail are necessary and sufficient for the chaperone activity of SurA. The PPIase activity is dispensable for SurA to function as a chaperone. The N-terminal region and the C-terminal tail are also required for porin recognition.</text>
</comment>
<dbReference type="InterPro" id="IPR000297">
    <property type="entry name" value="PPIase_PpiC"/>
</dbReference>
<dbReference type="PANTHER" id="PTHR47637:SF1">
    <property type="entry name" value="CHAPERONE SURA"/>
    <property type="match status" value="1"/>
</dbReference>
<dbReference type="SUPFAM" id="SSF109998">
    <property type="entry name" value="Triger factor/SurA peptide-binding domain-like"/>
    <property type="match status" value="1"/>
</dbReference>
<gene>
    <name evidence="7" type="primary">surA</name>
    <name evidence="10" type="ORF">DD666_20575</name>
</gene>
<dbReference type="InterPro" id="IPR046357">
    <property type="entry name" value="PPIase_dom_sf"/>
</dbReference>
<dbReference type="InterPro" id="IPR050280">
    <property type="entry name" value="OMP_Chaperone_SurA"/>
</dbReference>
<comment type="function">
    <text evidence="7">Chaperone involved in the correct folding and assembly of outer membrane proteins. Recognizes specific patterns of aromatic residues and the orientation of their side chains, which are found more frequently in integral outer membrane proteins. May act in both early periplasmic and late outer membrane-associated steps of protein maturation.</text>
</comment>
<dbReference type="Gene3D" id="1.10.4030.10">
    <property type="entry name" value="Porin chaperone SurA, peptide-binding domain"/>
    <property type="match status" value="1"/>
</dbReference>
<dbReference type="PROSITE" id="PS01096">
    <property type="entry name" value="PPIC_PPIASE_1"/>
    <property type="match status" value="1"/>
</dbReference>
<name>A0A356LL94_9BURK</name>
<keyword evidence="4 7" id="KW-0697">Rotamase</keyword>
<dbReference type="AlphaFoldDB" id="A0A356LL94"/>
<dbReference type="InterPro" id="IPR027304">
    <property type="entry name" value="Trigger_fact/SurA_dom_sf"/>
</dbReference>
<keyword evidence="1 7" id="KW-0732">Signal</keyword>
<dbReference type="GO" id="GO:0043165">
    <property type="term" value="P:Gram-negative-bacterium-type cell outer membrane assembly"/>
    <property type="evidence" value="ECO:0007669"/>
    <property type="project" value="InterPro"/>
</dbReference>
<keyword evidence="6 7" id="KW-0413">Isomerase</keyword>
<feature type="domain" description="PpiC" evidence="9">
    <location>
        <begin position="350"/>
        <end position="448"/>
    </location>
</feature>
<dbReference type="EMBL" id="DOEK01000045">
    <property type="protein sequence ID" value="HBP31790.1"/>
    <property type="molecule type" value="Genomic_DNA"/>
</dbReference>
<keyword evidence="2 7" id="KW-0677">Repeat</keyword>
<evidence type="ECO:0000259" key="9">
    <source>
        <dbReference type="PROSITE" id="PS50198"/>
    </source>
</evidence>
<feature type="region of interest" description="Disordered" evidence="8">
    <location>
        <begin position="179"/>
        <end position="201"/>
    </location>
</feature>
<dbReference type="Proteomes" id="UP000264036">
    <property type="component" value="Unassembled WGS sequence"/>
</dbReference>
<evidence type="ECO:0000256" key="8">
    <source>
        <dbReference type="SAM" id="MobiDB-lite"/>
    </source>
</evidence>
<dbReference type="Pfam" id="PF00639">
    <property type="entry name" value="Rotamase"/>
    <property type="match status" value="2"/>
</dbReference>
<dbReference type="GO" id="GO:0050821">
    <property type="term" value="P:protein stabilization"/>
    <property type="evidence" value="ECO:0007669"/>
    <property type="project" value="InterPro"/>
</dbReference>
<sequence precursor="true">MRKLGFMRTAVALAIPAIFIVVPPVAQAQQAKKTGASQQRTPGQFADGIAAVVNNEIITMRELQQRMASNRVTTGGQNQAQQTVLQAMIDEKLMRQDAEQYGIKITDAQLSQAMANIAQRNNLSPEKLRPAIEQMGLNWNDYIRNLRNEMVMEELRTQIIQSRVNVNESDIDAFLKQNPTGILPGREAERQNQPKPPPQKQVVVERSFVPKAVALQHIYIRVPDNSPEDVVAAARKKADAAMAKLRRGSSFESVAKEYSDGPEAASGGNLGIRMFEDWPSLFVSVTKKVSDGRTTGVFKAPNGFHILKVVERRGLVQENKRVVTVQPPAPPPPPVPPIEKMAKQQGPVNITESKVKHILVKITPVFSDQQARAKINDVRNQIEGGMSFDDAAKKFSQDTSAPLGGEIGWIPPGVSDPAFEKAMGALQPGQLSAPVRSQFGWHLIMVEDRRSSDKKPEIRRNLARQSLFQKRAEPVYEDWLQQLRAKAYIDNRLTQQKSKP</sequence>
<dbReference type="InterPro" id="IPR015391">
    <property type="entry name" value="SurA_N"/>
</dbReference>
<feature type="domain" description="PpiC" evidence="9">
    <location>
        <begin position="210"/>
        <end position="311"/>
    </location>
</feature>
<evidence type="ECO:0000256" key="7">
    <source>
        <dbReference type="HAMAP-Rule" id="MF_01183"/>
    </source>
</evidence>
<keyword evidence="5 7" id="KW-0143">Chaperone</keyword>
<dbReference type="PANTHER" id="PTHR47637">
    <property type="entry name" value="CHAPERONE SURA"/>
    <property type="match status" value="1"/>
</dbReference>
<proteinExistence type="inferred from homology"/>
<protein>
    <recommendedName>
        <fullName evidence="7">Chaperone SurA</fullName>
    </recommendedName>
    <alternativeName>
        <fullName evidence="7">Peptidyl-prolyl cis-trans isomerase SurA</fullName>
        <shortName evidence="7">PPIase SurA</shortName>
        <ecNumber evidence="7">5.2.1.8</ecNumber>
    </alternativeName>
    <alternativeName>
        <fullName evidence="7">Rotamase SurA</fullName>
    </alternativeName>
</protein>
<dbReference type="GO" id="GO:0003755">
    <property type="term" value="F:peptidyl-prolyl cis-trans isomerase activity"/>
    <property type="evidence" value="ECO:0007669"/>
    <property type="project" value="UniProtKB-UniRule"/>
</dbReference>
<reference evidence="10 11" key="1">
    <citation type="journal article" date="2018" name="Nat. Biotechnol.">
        <title>A standardized bacterial taxonomy based on genome phylogeny substantially revises the tree of life.</title>
        <authorList>
            <person name="Parks D.H."/>
            <person name="Chuvochina M."/>
            <person name="Waite D.W."/>
            <person name="Rinke C."/>
            <person name="Skarshewski A."/>
            <person name="Chaumeil P.A."/>
            <person name="Hugenholtz P."/>
        </authorList>
    </citation>
    <scope>NUCLEOTIDE SEQUENCE [LARGE SCALE GENOMIC DNA]</scope>
    <source>
        <strain evidence="10">UBA10707</strain>
    </source>
</reference>
<dbReference type="GO" id="GO:0051082">
    <property type="term" value="F:unfolded protein binding"/>
    <property type="evidence" value="ECO:0007669"/>
    <property type="project" value="UniProtKB-UniRule"/>
</dbReference>
<evidence type="ECO:0000256" key="3">
    <source>
        <dbReference type="ARBA" id="ARBA00022764"/>
    </source>
</evidence>
<evidence type="ECO:0000256" key="5">
    <source>
        <dbReference type="ARBA" id="ARBA00023186"/>
    </source>
</evidence>
<evidence type="ECO:0000256" key="2">
    <source>
        <dbReference type="ARBA" id="ARBA00022737"/>
    </source>
</evidence>
<dbReference type="GO" id="GO:0042277">
    <property type="term" value="F:peptide binding"/>
    <property type="evidence" value="ECO:0007669"/>
    <property type="project" value="InterPro"/>
</dbReference>
<dbReference type="InterPro" id="IPR023034">
    <property type="entry name" value="PPIase_SurA"/>
</dbReference>
<comment type="subcellular location">
    <subcellularLocation>
        <location evidence="7">Periplasm</location>
    </subcellularLocation>
    <text evidence="7">Is capable of associating with the outer membrane.</text>
</comment>
<comment type="catalytic activity">
    <reaction evidence="7">
        <text>[protein]-peptidylproline (omega=180) = [protein]-peptidylproline (omega=0)</text>
        <dbReference type="Rhea" id="RHEA:16237"/>
        <dbReference type="Rhea" id="RHEA-COMP:10747"/>
        <dbReference type="Rhea" id="RHEA-COMP:10748"/>
        <dbReference type="ChEBI" id="CHEBI:83833"/>
        <dbReference type="ChEBI" id="CHEBI:83834"/>
        <dbReference type="EC" id="5.2.1.8"/>
    </reaction>
</comment>
<dbReference type="Pfam" id="PF09312">
    <property type="entry name" value="SurA_N"/>
    <property type="match status" value="1"/>
</dbReference>
<evidence type="ECO:0000256" key="6">
    <source>
        <dbReference type="ARBA" id="ARBA00023235"/>
    </source>
</evidence>
<evidence type="ECO:0000313" key="11">
    <source>
        <dbReference type="Proteomes" id="UP000264036"/>
    </source>
</evidence>
<dbReference type="PROSITE" id="PS50198">
    <property type="entry name" value="PPIC_PPIASE_2"/>
    <property type="match status" value="2"/>
</dbReference>
<dbReference type="Gene3D" id="3.10.50.40">
    <property type="match status" value="2"/>
</dbReference>
<organism evidence="10 11">
    <name type="scientific">Advenella kashmirensis</name>
    <dbReference type="NCBI Taxonomy" id="310575"/>
    <lineage>
        <taxon>Bacteria</taxon>
        <taxon>Pseudomonadati</taxon>
        <taxon>Pseudomonadota</taxon>
        <taxon>Betaproteobacteria</taxon>
        <taxon>Burkholderiales</taxon>
        <taxon>Alcaligenaceae</taxon>
    </lineage>
</organism>
<dbReference type="GO" id="GO:0030288">
    <property type="term" value="C:outer membrane-bounded periplasmic space"/>
    <property type="evidence" value="ECO:0007669"/>
    <property type="project" value="InterPro"/>
</dbReference>
<feature type="signal peptide" evidence="7">
    <location>
        <begin position="1"/>
        <end position="28"/>
    </location>
</feature>
<dbReference type="HAMAP" id="MF_01183">
    <property type="entry name" value="Chaperone_SurA"/>
    <property type="match status" value="1"/>
</dbReference>
<dbReference type="InterPro" id="IPR023058">
    <property type="entry name" value="PPIase_PpiC_CS"/>
</dbReference>
<dbReference type="EC" id="5.2.1.8" evidence="7"/>
<evidence type="ECO:0000256" key="4">
    <source>
        <dbReference type="ARBA" id="ARBA00023110"/>
    </source>
</evidence>